<evidence type="ECO:0000313" key="2">
    <source>
        <dbReference type="Proteomes" id="UP000250434"/>
    </source>
</evidence>
<reference evidence="1 2" key="1">
    <citation type="submission" date="2016-04" db="EMBL/GenBank/DDBJ databases">
        <title>Complete genome sequence and analysis of deep-sea sediment isolate, Amycolatopsis sp. WP1.</title>
        <authorList>
            <person name="Wang H."/>
            <person name="Chen S."/>
            <person name="Wu Q."/>
        </authorList>
    </citation>
    <scope>NUCLEOTIDE SEQUENCE [LARGE SCALE GENOMIC DNA]</scope>
    <source>
        <strain evidence="1 2">WP1</strain>
    </source>
</reference>
<protein>
    <recommendedName>
        <fullName evidence="3">Carrier domain-containing protein</fullName>
    </recommendedName>
</protein>
<dbReference type="OrthoDB" id="5189134at2"/>
<name>A0A344L0C1_9PSEU</name>
<sequence>MATDDYRQRFAEILATQPFGDGLTYEQVARARSRQELGISSLNMIIVLMNYINKYTDGTITVRPEWVPRLNDIDGIVSVLREIDAVGVEPARS</sequence>
<proteinExistence type="predicted"/>
<dbReference type="EMBL" id="CP015163">
    <property type="protein sequence ID" value="AXB41495.1"/>
    <property type="molecule type" value="Genomic_DNA"/>
</dbReference>
<dbReference type="Proteomes" id="UP000250434">
    <property type="component" value="Chromosome"/>
</dbReference>
<organism evidence="1 2">
    <name type="scientific">Amycolatopsis albispora</name>
    <dbReference type="NCBI Taxonomy" id="1804986"/>
    <lineage>
        <taxon>Bacteria</taxon>
        <taxon>Bacillati</taxon>
        <taxon>Actinomycetota</taxon>
        <taxon>Actinomycetes</taxon>
        <taxon>Pseudonocardiales</taxon>
        <taxon>Pseudonocardiaceae</taxon>
        <taxon>Amycolatopsis</taxon>
    </lineage>
</organism>
<dbReference type="RefSeq" id="WP_113690751.1">
    <property type="nucleotide sequence ID" value="NZ_CP015163.1"/>
</dbReference>
<dbReference type="KEGG" id="aab:A4R43_02280"/>
<accession>A0A344L0C1</accession>
<gene>
    <name evidence="1" type="ORF">A4R43_02280</name>
</gene>
<keyword evidence="2" id="KW-1185">Reference proteome</keyword>
<evidence type="ECO:0000313" key="1">
    <source>
        <dbReference type="EMBL" id="AXB41495.1"/>
    </source>
</evidence>
<dbReference type="AlphaFoldDB" id="A0A344L0C1"/>
<evidence type="ECO:0008006" key="3">
    <source>
        <dbReference type="Google" id="ProtNLM"/>
    </source>
</evidence>